<dbReference type="Pfam" id="PF00497">
    <property type="entry name" value="SBP_bac_3"/>
    <property type="match status" value="1"/>
</dbReference>
<evidence type="ECO:0000313" key="2">
    <source>
        <dbReference type="EMBL" id="AHJ13333.1"/>
    </source>
</evidence>
<reference evidence="2 3" key="1">
    <citation type="journal article" date="2014" name="Environ. Microbiol.">
        <title>Insights into organohalide respiration and the versatile catabolism of Sulfurospirillum multivorans gained from comparative genomics and physiological studies.</title>
        <authorList>
            <person name="Goris T."/>
            <person name="Schubert T."/>
            <person name="Gadkari J."/>
            <person name="Wubet T."/>
            <person name="Tarkka M."/>
            <person name="Buscot F."/>
            <person name="Adrian L."/>
            <person name="Diekert G."/>
        </authorList>
    </citation>
    <scope>NUCLEOTIDE SEQUENCE [LARGE SCALE GENOMIC DNA]</scope>
    <source>
        <strain evidence="3">DM 12446 / JCM 15788 / NBRC 109480</strain>
    </source>
</reference>
<protein>
    <submittedName>
        <fullName evidence="2">Extracellular solute-binding protein</fullName>
    </submittedName>
</protein>
<dbReference type="AlphaFoldDB" id="A0AA86APM9"/>
<dbReference type="InterPro" id="IPR001638">
    <property type="entry name" value="Solute-binding_3/MltF_N"/>
</dbReference>
<dbReference type="SUPFAM" id="SSF53850">
    <property type="entry name" value="Periplasmic binding protein-like II"/>
    <property type="match status" value="1"/>
</dbReference>
<accession>A0AA86APM9</accession>
<dbReference type="PANTHER" id="PTHR38834">
    <property type="entry name" value="PERIPLASMIC SUBSTRATE BINDING PROTEIN FAMILY 3"/>
    <property type="match status" value="1"/>
</dbReference>
<sequence>MRHGLILALFALCVYAEVFKVYTEQNPPYNFMENGTVTGRSTKLLKALFQQCSHQIEGERIWFLPWVQAYHEALHVNNSVIYSTVRTPEREMLFQWVGPIGKMTLGIVAKKRTHIRIASSEQLQRYKIATIPDTASEKLLINLGVDEAVLERFGQVSSQIKKLAQNRVDAIAYSVDGTFSILEEMGYDPNDYEVVYLLKESDLYFAFNKETHPQTITALNATLKTLLK</sequence>
<gene>
    <name evidence="2" type="ORF">SMUL_2078</name>
</gene>
<evidence type="ECO:0000259" key="1">
    <source>
        <dbReference type="Pfam" id="PF00497"/>
    </source>
</evidence>
<organism evidence="2 3">
    <name type="scientific">Sulfurospirillum multivorans (strain DM 12446 / JCM 15788 / NBRC 109480)</name>
    <dbReference type="NCBI Taxonomy" id="1150621"/>
    <lineage>
        <taxon>Bacteria</taxon>
        <taxon>Pseudomonadati</taxon>
        <taxon>Campylobacterota</taxon>
        <taxon>Epsilonproteobacteria</taxon>
        <taxon>Campylobacterales</taxon>
        <taxon>Sulfurospirillaceae</taxon>
        <taxon>Sulfurospirillum</taxon>
    </lineage>
</organism>
<dbReference type="Proteomes" id="UP000019322">
    <property type="component" value="Chromosome"/>
</dbReference>
<dbReference type="Gene3D" id="3.40.190.10">
    <property type="entry name" value="Periplasmic binding protein-like II"/>
    <property type="match status" value="2"/>
</dbReference>
<evidence type="ECO:0000313" key="3">
    <source>
        <dbReference type="Proteomes" id="UP000019322"/>
    </source>
</evidence>
<dbReference type="EMBL" id="CP007201">
    <property type="protein sequence ID" value="AHJ13333.1"/>
    <property type="molecule type" value="Genomic_DNA"/>
</dbReference>
<dbReference type="PANTHER" id="PTHR38834:SF3">
    <property type="entry name" value="SOLUTE-BINDING PROTEIN FAMILY 3_N-TERMINAL DOMAIN-CONTAINING PROTEIN"/>
    <property type="match status" value="1"/>
</dbReference>
<dbReference type="RefSeq" id="WP_025345185.1">
    <property type="nucleotide sequence ID" value="NZ_CP007201.1"/>
</dbReference>
<name>A0AA86APM9_SULMK</name>
<dbReference type="KEGG" id="smul:SMUL_2078"/>
<feature type="domain" description="Solute-binding protein family 3/N-terminal" evidence="1">
    <location>
        <begin position="22"/>
        <end position="226"/>
    </location>
</feature>
<proteinExistence type="predicted"/>